<dbReference type="PROSITE" id="PS50206">
    <property type="entry name" value="RHODANESE_3"/>
    <property type="match status" value="1"/>
</dbReference>
<dbReference type="InterPro" id="IPR045886">
    <property type="entry name" value="ThiF/MoeB/HesA"/>
</dbReference>
<evidence type="ECO:0000256" key="12">
    <source>
        <dbReference type="ARBA" id="ARBA00078531"/>
    </source>
</evidence>
<gene>
    <name evidence="14" type="ORF">JEM65_07055</name>
</gene>
<dbReference type="Pfam" id="PF00899">
    <property type="entry name" value="ThiF"/>
    <property type="match status" value="1"/>
</dbReference>
<evidence type="ECO:0000259" key="13">
    <source>
        <dbReference type="PROSITE" id="PS50206"/>
    </source>
</evidence>
<evidence type="ECO:0000256" key="9">
    <source>
        <dbReference type="ARBA" id="ARBA00073635"/>
    </source>
</evidence>
<evidence type="ECO:0000256" key="3">
    <source>
        <dbReference type="ARBA" id="ARBA00022741"/>
    </source>
</evidence>
<dbReference type="AlphaFoldDB" id="A0A934NIS1"/>
<dbReference type="InterPro" id="IPR036873">
    <property type="entry name" value="Rhodanese-like_dom_sf"/>
</dbReference>
<dbReference type="GO" id="GO:0004792">
    <property type="term" value="F:thiosulfate-cyanide sulfurtransferase activity"/>
    <property type="evidence" value="ECO:0007669"/>
    <property type="project" value="TreeGrafter"/>
</dbReference>
<dbReference type="Pfam" id="PF00581">
    <property type="entry name" value="Rhodanese"/>
    <property type="match status" value="1"/>
</dbReference>
<dbReference type="GO" id="GO:0005829">
    <property type="term" value="C:cytosol"/>
    <property type="evidence" value="ECO:0007669"/>
    <property type="project" value="TreeGrafter"/>
</dbReference>
<comment type="caution">
    <text evidence="14">The sequence shown here is derived from an EMBL/GenBank/DDBJ whole genome shotgun (WGS) entry which is preliminary data.</text>
</comment>
<evidence type="ECO:0000256" key="4">
    <source>
        <dbReference type="ARBA" id="ARBA00022840"/>
    </source>
</evidence>
<evidence type="ECO:0000256" key="7">
    <source>
        <dbReference type="ARBA" id="ARBA00063809"/>
    </source>
</evidence>
<dbReference type="FunFam" id="3.40.50.720:FF:000033">
    <property type="entry name" value="Adenylyltransferase and sulfurtransferase MOCS3"/>
    <property type="match status" value="1"/>
</dbReference>
<feature type="domain" description="Rhodanese" evidence="13">
    <location>
        <begin position="271"/>
        <end position="355"/>
    </location>
</feature>
<dbReference type="SUPFAM" id="SSF69572">
    <property type="entry name" value="Activating enzymes of the ubiquitin-like proteins"/>
    <property type="match status" value="1"/>
</dbReference>
<evidence type="ECO:0000256" key="11">
    <source>
        <dbReference type="ARBA" id="ARBA00075328"/>
    </source>
</evidence>
<dbReference type="EMBL" id="JAEHJZ010000012">
    <property type="protein sequence ID" value="MBJ7880409.1"/>
    <property type="molecule type" value="Genomic_DNA"/>
</dbReference>
<comment type="subunit">
    <text evidence="7">Homodimer. Forms a stable heterotetrameric complex of 2 MoeB and 2 MoaD during adenylation of MoaD.</text>
</comment>
<reference evidence="14 15" key="1">
    <citation type="submission" date="2020-09" db="EMBL/GenBank/DDBJ databases">
        <title>Draft genome of Gelidibacter salicanalis PAMC21136.</title>
        <authorList>
            <person name="Park H."/>
        </authorList>
    </citation>
    <scope>NUCLEOTIDE SEQUENCE [LARGE SCALE GENOMIC DNA]</scope>
    <source>
        <strain evidence="14 15">PAMC21136</strain>
    </source>
</reference>
<keyword evidence="15" id="KW-1185">Reference proteome</keyword>
<keyword evidence="2" id="KW-0808">Transferase</keyword>
<evidence type="ECO:0000256" key="10">
    <source>
        <dbReference type="ARBA" id="ARBA00075110"/>
    </source>
</evidence>
<keyword evidence="3" id="KW-0547">Nucleotide-binding</keyword>
<dbReference type="Gene3D" id="3.40.50.720">
    <property type="entry name" value="NAD(P)-binding Rossmann-like Domain"/>
    <property type="match status" value="1"/>
</dbReference>
<dbReference type="CDD" id="cd00757">
    <property type="entry name" value="ThiF_MoeB_HesA_family"/>
    <property type="match status" value="1"/>
</dbReference>
<dbReference type="GO" id="GO:0008641">
    <property type="term" value="F:ubiquitin-like modifier activating enzyme activity"/>
    <property type="evidence" value="ECO:0007669"/>
    <property type="project" value="InterPro"/>
</dbReference>
<protein>
    <recommendedName>
        <fullName evidence="9">Molybdopterin-synthase adenylyltransferase</fullName>
        <ecNumber evidence="8">2.7.7.80</ecNumber>
    </recommendedName>
    <alternativeName>
        <fullName evidence="12">MoaD protein adenylase</fullName>
    </alternativeName>
    <alternativeName>
        <fullName evidence="10">Molybdopterin-converting factor subunit 1 adenylase</fullName>
    </alternativeName>
    <alternativeName>
        <fullName evidence="11">Sulfur carrier protein MoaD adenylyltransferase</fullName>
    </alternativeName>
</protein>
<dbReference type="CDD" id="cd00158">
    <property type="entry name" value="RHOD"/>
    <property type="match status" value="1"/>
</dbReference>
<organism evidence="14 15">
    <name type="scientific">Gelidibacter salicanalis</name>
    <dbReference type="NCBI Taxonomy" id="291193"/>
    <lineage>
        <taxon>Bacteria</taxon>
        <taxon>Pseudomonadati</taxon>
        <taxon>Bacteroidota</taxon>
        <taxon>Flavobacteriia</taxon>
        <taxon>Flavobacteriales</taxon>
        <taxon>Flavobacteriaceae</taxon>
        <taxon>Gelidibacter</taxon>
    </lineage>
</organism>
<dbReference type="GO" id="GO:0008146">
    <property type="term" value="F:sulfotransferase activity"/>
    <property type="evidence" value="ECO:0007669"/>
    <property type="project" value="TreeGrafter"/>
</dbReference>
<dbReference type="InterPro" id="IPR001763">
    <property type="entry name" value="Rhodanese-like_dom"/>
</dbReference>
<dbReference type="SMART" id="SM00450">
    <property type="entry name" value="RHOD"/>
    <property type="match status" value="1"/>
</dbReference>
<evidence type="ECO:0000313" key="15">
    <source>
        <dbReference type="Proteomes" id="UP000662373"/>
    </source>
</evidence>
<name>A0A934NIS1_9FLAO</name>
<comment type="function">
    <text evidence="6">Catalyzes the adenylation by ATP of the carboxyl group of the C-terminal glycine of sulfur carrier protein MoaD.</text>
</comment>
<dbReference type="PANTHER" id="PTHR10953:SF102">
    <property type="entry name" value="ADENYLYLTRANSFERASE AND SULFURTRANSFERASE MOCS3"/>
    <property type="match status" value="1"/>
</dbReference>
<evidence type="ECO:0000256" key="1">
    <source>
        <dbReference type="ARBA" id="ARBA00009919"/>
    </source>
</evidence>
<dbReference type="InterPro" id="IPR035985">
    <property type="entry name" value="Ubiquitin-activating_enz"/>
</dbReference>
<dbReference type="RefSeq" id="WP_199598246.1">
    <property type="nucleotide sequence ID" value="NZ_JAEHJZ010000012.1"/>
</dbReference>
<proteinExistence type="inferred from homology"/>
<dbReference type="GO" id="GO:0005524">
    <property type="term" value="F:ATP binding"/>
    <property type="evidence" value="ECO:0007669"/>
    <property type="project" value="UniProtKB-KW"/>
</dbReference>
<dbReference type="PANTHER" id="PTHR10953">
    <property type="entry name" value="UBIQUITIN-ACTIVATING ENZYME E1"/>
    <property type="match status" value="1"/>
</dbReference>
<dbReference type="GO" id="GO:0061605">
    <property type="term" value="F:molybdopterin-synthase adenylyltransferase activity"/>
    <property type="evidence" value="ECO:0007669"/>
    <property type="project" value="UniProtKB-EC"/>
</dbReference>
<dbReference type="Proteomes" id="UP000662373">
    <property type="component" value="Unassembled WGS sequence"/>
</dbReference>
<dbReference type="InterPro" id="IPR000594">
    <property type="entry name" value="ThiF_NAD_FAD-bd"/>
</dbReference>
<evidence type="ECO:0000256" key="5">
    <source>
        <dbReference type="ARBA" id="ARBA00052218"/>
    </source>
</evidence>
<evidence type="ECO:0000256" key="6">
    <source>
        <dbReference type="ARBA" id="ARBA00055169"/>
    </source>
</evidence>
<evidence type="ECO:0000256" key="8">
    <source>
        <dbReference type="ARBA" id="ARBA00066884"/>
    </source>
</evidence>
<evidence type="ECO:0000256" key="2">
    <source>
        <dbReference type="ARBA" id="ARBA00022679"/>
    </source>
</evidence>
<dbReference type="NCBIfam" id="NF004281">
    <property type="entry name" value="PRK05690.1"/>
    <property type="match status" value="1"/>
</dbReference>
<sequence>MSRYSRHIVLDEIGQAGQDKISAAKVLVIGAGGLGCPVLQYLVAAGIGKIGVVDYDTVDESNLQRQVLYNTASIGQKKVIAAKERLQQLNPTITIETYPEKLVSENVIEIFKDYDIIVDGTDNFSTRYLINDAAIILDKPLVYGAIFKFEGQVTVFNYKGGPSYRCLFPTPPQKGSVPNCSEIGVLGVLPGIIGTMQANEVLKIILGIGTPLSGKLYCFNTLTNQSMTIGINREEPTIAMVKQRGLNFENIEETTFCSNNAFEIGIESIISEDDIQFIDVRGLSEMPRIEREDILEIPLPQLTKRLELISRKKKIIIFCKSGIRSAQAVAILKEQNITNCWSLKDGVSAFTKALSKTT</sequence>
<accession>A0A934NIS1</accession>
<dbReference type="Gene3D" id="3.40.250.10">
    <property type="entry name" value="Rhodanese-like domain"/>
    <property type="match status" value="1"/>
</dbReference>
<comment type="similarity">
    <text evidence="1">Belongs to the HesA/MoeB/ThiF family.</text>
</comment>
<keyword evidence="4" id="KW-0067">ATP-binding</keyword>
<dbReference type="EC" id="2.7.7.80" evidence="8"/>
<comment type="catalytic activity">
    <reaction evidence="5">
        <text>[molybdopterin-synthase sulfur-carrier protein]-C-terminal Gly-Gly + ATP + H(+) = [molybdopterin-synthase sulfur-carrier protein]-C-terminal Gly-Gly-AMP + diphosphate</text>
        <dbReference type="Rhea" id="RHEA:43616"/>
        <dbReference type="Rhea" id="RHEA-COMP:12159"/>
        <dbReference type="Rhea" id="RHEA-COMP:12202"/>
        <dbReference type="ChEBI" id="CHEBI:15378"/>
        <dbReference type="ChEBI" id="CHEBI:30616"/>
        <dbReference type="ChEBI" id="CHEBI:33019"/>
        <dbReference type="ChEBI" id="CHEBI:90618"/>
        <dbReference type="ChEBI" id="CHEBI:90778"/>
        <dbReference type="EC" id="2.7.7.80"/>
    </reaction>
</comment>
<evidence type="ECO:0000313" key="14">
    <source>
        <dbReference type="EMBL" id="MBJ7880409.1"/>
    </source>
</evidence>